<feature type="chain" id="PRO_5043544371" description="Lipoprotein" evidence="2">
    <location>
        <begin position="18"/>
        <end position="136"/>
    </location>
</feature>
<feature type="signal peptide" evidence="2">
    <location>
        <begin position="1"/>
        <end position="17"/>
    </location>
</feature>
<organism evidence="3 4">
    <name type="scientific">Microbaculum marinum</name>
    <dbReference type="NCBI Taxonomy" id="1764581"/>
    <lineage>
        <taxon>Bacteria</taxon>
        <taxon>Pseudomonadati</taxon>
        <taxon>Pseudomonadota</taxon>
        <taxon>Alphaproteobacteria</taxon>
        <taxon>Hyphomicrobiales</taxon>
        <taxon>Tepidamorphaceae</taxon>
        <taxon>Microbaculum</taxon>
    </lineage>
</organism>
<evidence type="ECO:0008006" key="5">
    <source>
        <dbReference type="Google" id="ProtNLM"/>
    </source>
</evidence>
<dbReference type="PROSITE" id="PS51257">
    <property type="entry name" value="PROKAR_LIPOPROTEIN"/>
    <property type="match status" value="1"/>
</dbReference>
<proteinExistence type="predicted"/>
<evidence type="ECO:0000313" key="4">
    <source>
        <dbReference type="Proteomes" id="UP001378188"/>
    </source>
</evidence>
<feature type="region of interest" description="Disordered" evidence="1">
    <location>
        <begin position="116"/>
        <end position="136"/>
    </location>
</feature>
<feature type="compositionally biased region" description="Pro residues" evidence="1">
    <location>
        <begin position="116"/>
        <end position="126"/>
    </location>
</feature>
<protein>
    <recommendedName>
        <fullName evidence="5">Lipoprotein</fullName>
    </recommendedName>
</protein>
<reference evidence="3 4" key="1">
    <citation type="submission" date="2024-02" db="EMBL/GenBank/DDBJ databases">
        <title>Genome analysis and characterization of Microbaculum marinisediminis sp. nov., isolated from marine sediment.</title>
        <authorList>
            <person name="Du Z.-J."/>
            <person name="Ye Y.-Q."/>
            <person name="Zhang Z.-R."/>
            <person name="Yuan S.-M."/>
            <person name="Zhang X.-Y."/>
        </authorList>
    </citation>
    <scope>NUCLEOTIDE SEQUENCE [LARGE SCALE GENOMIC DNA]</scope>
    <source>
        <strain evidence="3 4">SDUM1044001</strain>
    </source>
</reference>
<dbReference type="EMBL" id="JAZHOF010000007">
    <property type="protein sequence ID" value="MEJ8573458.1"/>
    <property type="molecule type" value="Genomic_DNA"/>
</dbReference>
<dbReference type="RefSeq" id="WP_340331148.1">
    <property type="nucleotide sequence ID" value="NZ_JAZHOF010000007.1"/>
</dbReference>
<sequence length="136" mass="14363">MRLILVLAIAGALVGCAASPNSIAPAYVPEMSYEGITCEQIGSELRLIEAKLITLSDMQSQRRAADATMLILIGVSPSLFDSPAAREAEIARLKGASETLRRKAAVMICEVPPIPEDLLPPQPSQPPLVATDVAAQ</sequence>
<evidence type="ECO:0000256" key="1">
    <source>
        <dbReference type="SAM" id="MobiDB-lite"/>
    </source>
</evidence>
<evidence type="ECO:0000313" key="3">
    <source>
        <dbReference type="EMBL" id="MEJ8573458.1"/>
    </source>
</evidence>
<dbReference type="AlphaFoldDB" id="A0AAW9RSZ1"/>
<dbReference type="Proteomes" id="UP001378188">
    <property type="component" value="Unassembled WGS sequence"/>
</dbReference>
<keyword evidence="4" id="KW-1185">Reference proteome</keyword>
<evidence type="ECO:0000256" key="2">
    <source>
        <dbReference type="SAM" id="SignalP"/>
    </source>
</evidence>
<accession>A0AAW9RSZ1</accession>
<name>A0AAW9RSZ1_9HYPH</name>
<comment type="caution">
    <text evidence="3">The sequence shown here is derived from an EMBL/GenBank/DDBJ whole genome shotgun (WGS) entry which is preliminary data.</text>
</comment>
<gene>
    <name evidence="3" type="ORF">V3328_18355</name>
</gene>
<keyword evidence="2" id="KW-0732">Signal</keyword>